<dbReference type="NCBIfam" id="TIGR02124">
    <property type="entry name" value="hypE"/>
    <property type="match status" value="1"/>
</dbReference>
<evidence type="ECO:0008006" key="5">
    <source>
        <dbReference type="Google" id="ProtNLM"/>
    </source>
</evidence>
<comment type="caution">
    <text evidence="4">The sequence shown here is derived from an EMBL/GenBank/DDBJ whole genome shotgun (WGS) entry which is preliminary data.</text>
</comment>
<dbReference type="EMBL" id="BARS01002454">
    <property type="protein sequence ID" value="GAF85341.1"/>
    <property type="molecule type" value="Genomic_DNA"/>
</dbReference>
<dbReference type="InterPro" id="IPR036921">
    <property type="entry name" value="PurM-like_N_sf"/>
</dbReference>
<dbReference type="PANTHER" id="PTHR30303:SF0">
    <property type="entry name" value="CARBAMOYL DEHYDRATASE HYPE"/>
    <property type="match status" value="1"/>
</dbReference>
<proteinExistence type="inferred from homology"/>
<dbReference type="PANTHER" id="PTHR30303">
    <property type="entry name" value="HYDROGENASE ISOENZYMES FORMATION PROTEIN HYPE"/>
    <property type="match status" value="1"/>
</dbReference>
<gene>
    <name evidence="4" type="ORF">S01H1_04671</name>
</gene>
<sequence>MTAKILLAHGSGGRLAHSLVEKTFLEILGNPFLDKLDDAAIFTASGELAFTTDSYVVTPIFFPGGDIGKLAVCGTVNDLAMSGARPLYLSLSFIIEEGFPQEDLEKIVHSVKEATDEAGVMIVTGDTKVVDKGSADRLYINTAGVGAVAPGLNISGSNAQPGDKVLLSGPIGDHGIAVISKREGFSFSTKLESDCAPLNDMVADMLAASSNIHCLRDPTRGGLATTLNELAKQSEIKIIIEEERLPVRDEVLAACEMLGFDPLYVANEGKLVGVVAAPDAERVLHTMQKTRYGKEAVILGEVVEGDSGRVVMKTHLGATRIVDMLVGDLLPRIC</sequence>
<dbReference type="AlphaFoldDB" id="X0TDF4"/>
<dbReference type="GO" id="GO:0051604">
    <property type="term" value="P:protein maturation"/>
    <property type="evidence" value="ECO:0007669"/>
    <property type="project" value="TreeGrafter"/>
</dbReference>
<dbReference type="InterPro" id="IPR036676">
    <property type="entry name" value="PurM-like_C_sf"/>
</dbReference>
<evidence type="ECO:0000256" key="1">
    <source>
        <dbReference type="ARBA" id="ARBA00006243"/>
    </source>
</evidence>
<dbReference type="InterPro" id="IPR010918">
    <property type="entry name" value="PurM-like_C_dom"/>
</dbReference>
<evidence type="ECO:0000259" key="2">
    <source>
        <dbReference type="Pfam" id="PF00586"/>
    </source>
</evidence>
<evidence type="ECO:0000259" key="3">
    <source>
        <dbReference type="Pfam" id="PF02769"/>
    </source>
</evidence>
<dbReference type="CDD" id="cd02197">
    <property type="entry name" value="HypE"/>
    <property type="match status" value="1"/>
</dbReference>
<protein>
    <recommendedName>
        <fullName evidence="5">Hydrogenase expression/formation protein HypE</fullName>
    </recommendedName>
</protein>
<dbReference type="InterPro" id="IPR011854">
    <property type="entry name" value="HypE"/>
</dbReference>
<dbReference type="InterPro" id="IPR016188">
    <property type="entry name" value="PurM-like_N"/>
</dbReference>
<organism evidence="4">
    <name type="scientific">marine sediment metagenome</name>
    <dbReference type="NCBI Taxonomy" id="412755"/>
    <lineage>
        <taxon>unclassified sequences</taxon>
        <taxon>metagenomes</taxon>
        <taxon>ecological metagenomes</taxon>
    </lineage>
</organism>
<dbReference type="Gene3D" id="3.90.650.10">
    <property type="entry name" value="PurM-like C-terminal domain"/>
    <property type="match status" value="1"/>
</dbReference>
<accession>X0TDF4</accession>
<dbReference type="PIRSF" id="PIRSF005644">
    <property type="entry name" value="Hdrgns_mtr_HypE"/>
    <property type="match status" value="1"/>
</dbReference>
<dbReference type="Gene3D" id="3.30.1330.10">
    <property type="entry name" value="PurM-like, N-terminal domain"/>
    <property type="match status" value="1"/>
</dbReference>
<dbReference type="Pfam" id="PF00586">
    <property type="entry name" value="AIRS"/>
    <property type="match status" value="1"/>
</dbReference>
<name>X0TDF4_9ZZZZ</name>
<dbReference type="SUPFAM" id="SSF55326">
    <property type="entry name" value="PurM N-terminal domain-like"/>
    <property type="match status" value="1"/>
</dbReference>
<feature type="domain" description="PurM-like C-terminal" evidence="3">
    <location>
        <begin position="160"/>
        <end position="312"/>
    </location>
</feature>
<feature type="domain" description="PurM-like N-terminal" evidence="2">
    <location>
        <begin position="37"/>
        <end position="148"/>
    </location>
</feature>
<dbReference type="SUPFAM" id="SSF56042">
    <property type="entry name" value="PurM C-terminal domain-like"/>
    <property type="match status" value="1"/>
</dbReference>
<dbReference type="Pfam" id="PF02769">
    <property type="entry name" value="AIRS_C"/>
    <property type="match status" value="1"/>
</dbReference>
<comment type="similarity">
    <text evidence="1">Belongs to the HypE family.</text>
</comment>
<evidence type="ECO:0000313" key="4">
    <source>
        <dbReference type="EMBL" id="GAF85341.1"/>
    </source>
</evidence>
<reference evidence="4" key="1">
    <citation type="journal article" date="2014" name="Front. Microbiol.">
        <title>High frequency of phylogenetically diverse reductive dehalogenase-homologous genes in deep subseafloor sedimentary metagenomes.</title>
        <authorList>
            <person name="Kawai M."/>
            <person name="Futagami T."/>
            <person name="Toyoda A."/>
            <person name="Takaki Y."/>
            <person name="Nishi S."/>
            <person name="Hori S."/>
            <person name="Arai W."/>
            <person name="Tsubouchi T."/>
            <person name="Morono Y."/>
            <person name="Uchiyama I."/>
            <person name="Ito T."/>
            <person name="Fujiyama A."/>
            <person name="Inagaki F."/>
            <person name="Takami H."/>
        </authorList>
    </citation>
    <scope>NUCLEOTIDE SEQUENCE</scope>
    <source>
        <strain evidence="4">Expedition CK06-06</strain>
    </source>
</reference>